<reference evidence="1 2" key="1">
    <citation type="submission" date="2010-01" db="EMBL/GenBank/DDBJ databases">
        <authorList>
            <person name="Weinstock G."/>
            <person name="Sodergren E."/>
            <person name="Clifton S."/>
            <person name="Fulton L."/>
            <person name="Fulton B."/>
            <person name="Courtney L."/>
            <person name="Fronick C."/>
            <person name="Harrison M."/>
            <person name="Strong C."/>
            <person name="Farmer C."/>
            <person name="Delahaunty K."/>
            <person name="Markovic C."/>
            <person name="Hall O."/>
            <person name="Minx P."/>
            <person name="Tomlinson C."/>
            <person name="Mitreva M."/>
            <person name="Nelson J."/>
            <person name="Hou S."/>
            <person name="Wollam A."/>
            <person name="Pepin K.H."/>
            <person name="Johnson M."/>
            <person name="Bhonagiri V."/>
            <person name="Nash W.E."/>
            <person name="Warren W."/>
            <person name="Chinwalla A."/>
            <person name="Mardis E.R."/>
            <person name="Wilson R.K."/>
        </authorList>
    </citation>
    <scope>NUCLEOTIDE SEQUENCE [LARGE SCALE GENOMIC DNA]</scope>
    <source>
        <strain evidence="1 2">DSM 13479</strain>
    </source>
</reference>
<organism evidence="1 2">
    <name type="scientific">Hungatella hathewayi DSM 13479</name>
    <dbReference type="NCBI Taxonomy" id="566550"/>
    <lineage>
        <taxon>Bacteria</taxon>
        <taxon>Bacillati</taxon>
        <taxon>Bacillota</taxon>
        <taxon>Clostridia</taxon>
        <taxon>Lachnospirales</taxon>
        <taxon>Lachnospiraceae</taxon>
        <taxon>Hungatella</taxon>
    </lineage>
</organism>
<sequence>MSFRQVPSPCRNLLYFYSTGYFYHDIETNAAYICNNFNMFPLIFQLFADILNKIY</sequence>
<evidence type="ECO:0000313" key="2">
    <source>
        <dbReference type="Proteomes" id="UP000004968"/>
    </source>
</evidence>
<accession>D3A9Y3</accession>
<protein>
    <submittedName>
        <fullName evidence="1">Uncharacterized protein</fullName>
    </submittedName>
</protein>
<proteinExistence type="predicted"/>
<evidence type="ECO:0000313" key="1">
    <source>
        <dbReference type="EMBL" id="EFD01358.1"/>
    </source>
</evidence>
<dbReference type="AlphaFoldDB" id="D3A9Y3"/>
<dbReference type="HOGENOM" id="CLU_3026136_0_0_9"/>
<comment type="caution">
    <text evidence="1">The sequence shown here is derived from an EMBL/GenBank/DDBJ whole genome shotgun (WGS) entry which is preliminary data.</text>
</comment>
<dbReference type="EMBL" id="ACIO01000025">
    <property type="protein sequence ID" value="EFD01358.1"/>
    <property type="molecule type" value="Genomic_DNA"/>
</dbReference>
<dbReference type="Proteomes" id="UP000004968">
    <property type="component" value="Unassembled WGS sequence"/>
</dbReference>
<gene>
    <name evidence="1" type="ORF">CLOSTHATH_00404</name>
</gene>
<name>D3A9Y3_9FIRM</name>